<protein>
    <recommendedName>
        <fullName evidence="2">J domain-containing protein</fullName>
    </recommendedName>
</protein>
<dbReference type="PROSITE" id="PS50076">
    <property type="entry name" value="DNAJ_2"/>
    <property type="match status" value="1"/>
</dbReference>
<accession>A0A813JZI9</accession>
<dbReference type="Proteomes" id="UP000626109">
    <property type="component" value="Unassembled WGS sequence"/>
</dbReference>
<dbReference type="InterPro" id="IPR001623">
    <property type="entry name" value="DnaJ_domain"/>
</dbReference>
<name>A0A813JZI9_POLGL</name>
<reference evidence="3" key="1">
    <citation type="submission" date="2021-02" db="EMBL/GenBank/DDBJ databases">
        <authorList>
            <person name="Dougan E. K."/>
            <person name="Rhodes N."/>
            <person name="Thang M."/>
            <person name="Chan C."/>
        </authorList>
    </citation>
    <scope>NUCLEOTIDE SEQUENCE</scope>
</reference>
<organism evidence="3 4">
    <name type="scientific">Polarella glacialis</name>
    <name type="common">Dinoflagellate</name>
    <dbReference type="NCBI Taxonomy" id="89957"/>
    <lineage>
        <taxon>Eukaryota</taxon>
        <taxon>Sar</taxon>
        <taxon>Alveolata</taxon>
        <taxon>Dinophyceae</taxon>
        <taxon>Suessiales</taxon>
        <taxon>Suessiaceae</taxon>
        <taxon>Polarella</taxon>
    </lineage>
</organism>
<gene>
    <name evidence="3" type="ORF">PGLA2088_LOCUS28201</name>
</gene>
<feature type="compositionally biased region" description="Polar residues" evidence="1">
    <location>
        <begin position="332"/>
        <end position="346"/>
    </location>
</feature>
<proteinExistence type="predicted"/>
<comment type="caution">
    <text evidence="3">The sequence shown here is derived from an EMBL/GenBank/DDBJ whole genome shotgun (WGS) entry which is preliminary data.</text>
</comment>
<dbReference type="CDD" id="cd06257">
    <property type="entry name" value="DnaJ"/>
    <property type="match status" value="1"/>
</dbReference>
<dbReference type="InterPro" id="IPR036869">
    <property type="entry name" value="J_dom_sf"/>
</dbReference>
<evidence type="ECO:0000259" key="2">
    <source>
        <dbReference type="PROSITE" id="PS50076"/>
    </source>
</evidence>
<feature type="region of interest" description="Disordered" evidence="1">
    <location>
        <begin position="327"/>
        <end position="346"/>
    </location>
</feature>
<feature type="domain" description="J" evidence="2">
    <location>
        <begin position="162"/>
        <end position="225"/>
    </location>
</feature>
<sequence length="346" mass="37480">MLPLLFSSCRLLGAVSISSPRMMLSLSVPLPVVPGDSPRRRLSWRPPGESWPEACRSLRSLSYGIASSPISVSGVASPCGVRVSAATALFLASVSTSSRRSRRAFAASVSISGETFGSGPSDDGQSGRNPSGSSAVCTAMVPYSFAQRRTPLHMLDDASKMDPYAVLRIPFLSERRRIREAYTRLCKKEHPDLHKGCKSMEWLMGEWAYRVLTDPQSRASYDTSRVLRNALSLTEGIFAFGFAAAQELGAFASDASEVLCRAADTMFAGASWLLNQGQEQGLWAGTSWLLNQGKEQGTKTKDTLHARRTEESREMLAAYAQAKEELEPLAENQATAAEDGQSNAEA</sequence>
<dbReference type="AlphaFoldDB" id="A0A813JZI9"/>
<evidence type="ECO:0000256" key="1">
    <source>
        <dbReference type="SAM" id="MobiDB-lite"/>
    </source>
</evidence>
<evidence type="ECO:0000313" key="3">
    <source>
        <dbReference type="EMBL" id="CAE8693077.1"/>
    </source>
</evidence>
<dbReference type="Gene3D" id="1.10.287.110">
    <property type="entry name" value="DnaJ domain"/>
    <property type="match status" value="1"/>
</dbReference>
<evidence type="ECO:0000313" key="4">
    <source>
        <dbReference type="Proteomes" id="UP000626109"/>
    </source>
</evidence>
<dbReference type="EMBL" id="CAJNNW010027774">
    <property type="protein sequence ID" value="CAE8693077.1"/>
    <property type="molecule type" value="Genomic_DNA"/>
</dbReference>
<dbReference type="Pfam" id="PF00226">
    <property type="entry name" value="DnaJ"/>
    <property type="match status" value="1"/>
</dbReference>
<dbReference type="SUPFAM" id="SSF46565">
    <property type="entry name" value="Chaperone J-domain"/>
    <property type="match status" value="1"/>
</dbReference>